<gene>
    <name evidence="1" type="ORF">EI981_08980</name>
</gene>
<accession>A0A3S9UWG7</accession>
<proteinExistence type="predicted"/>
<evidence type="ECO:0000313" key="2">
    <source>
        <dbReference type="Proteomes" id="UP000270678"/>
    </source>
</evidence>
<dbReference type="RefSeq" id="WP_126997362.1">
    <property type="nucleotide sequence ID" value="NZ_CP034346.1"/>
</dbReference>
<evidence type="ECO:0000313" key="1">
    <source>
        <dbReference type="EMBL" id="AZS14571.1"/>
    </source>
</evidence>
<keyword evidence="2" id="KW-1185">Reference proteome</keyword>
<dbReference type="AlphaFoldDB" id="A0A3S9UWG7"/>
<dbReference type="Proteomes" id="UP000270678">
    <property type="component" value="Chromosome"/>
</dbReference>
<sequence>MKKKVKRFEIRYEGNVLYLSTDGTKFGTLETLLRLIFNEYSKKKPEQLDMFMSRLNLRYDIIRNRVQPQEEIEPLNDFDFWKELMERNPHDRG</sequence>
<protein>
    <submittedName>
        <fullName evidence="1">Uncharacterized protein</fullName>
    </submittedName>
</protein>
<organism evidence="1 2">
    <name type="scientific">Paenibacillus lutimineralis</name>
    <dbReference type="NCBI Taxonomy" id="2707005"/>
    <lineage>
        <taxon>Bacteria</taxon>
        <taxon>Bacillati</taxon>
        <taxon>Bacillota</taxon>
        <taxon>Bacilli</taxon>
        <taxon>Bacillales</taxon>
        <taxon>Paenibacillaceae</taxon>
        <taxon>Paenibacillus</taxon>
    </lineage>
</organism>
<reference evidence="2" key="1">
    <citation type="submission" date="2018-12" db="EMBL/GenBank/DDBJ databases">
        <title>Complete genome sequence of Paenibacillus sp. MBLB1234.</title>
        <authorList>
            <person name="Nam Y.-D."/>
            <person name="Kang J."/>
            <person name="Chung W.-H."/>
            <person name="Park Y.S."/>
        </authorList>
    </citation>
    <scope>NUCLEOTIDE SEQUENCE [LARGE SCALE GENOMIC DNA]</scope>
    <source>
        <strain evidence="2">MBLB1234</strain>
    </source>
</reference>
<dbReference type="EMBL" id="CP034346">
    <property type="protein sequence ID" value="AZS14571.1"/>
    <property type="molecule type" value="Genomic_DNA"/>
</dbReference>
<dbReference type="OrthoDB" id="2618347at2"/>
<name>A0A3S9UWG7_9BACL</name>
<dbReference type="KEGG" id="plut:EI981_08980"/>